<evidence type="ECO:0000256" key="3">
    <source>
        <dbReference type="SAM" id="MobiDB-lite"/>
    </source>
</evidence>
<proteinExistence type="inferred from homology"/>
<dbReference type="Gene3D" id="3.40.1740.10">
    <property type="entry name" value="VC0467-like"/>
    <property type="match status" value="1"/>
</dbReference>
<name>A0A2T0Q965_9ACTN</name>
<dbReference type="Proteomes" id="UP000237846">
    <property type="component" value="Unassembled WGS sequence"/>
</dbReference>
<evidence type="ECO:0000256" key="1">
    <source>
        <dbReference type="ARBA" id="ARBA00009600"/>
    </source>
</evidence>
<dbReference type="RefSeq" id="WP_106241607.1">
    <property type="nucleotide sequence ID" value="NZ_PVZC01000002.1"/>
</dbReference>
<comment type="similarity">
    <text evidence="1 2">Belongs to the UPF0301 (AlgH) family.</text>
</comment>
<dbReference type="HAMAP" id="MF_00758">
    <property type="entry name" value="UPF0301"/>
    <property type="match status" value="1"/>
</dbReference>
<dbReference type="InterPro" id="IPR003774">
    <property type="entry name" value="AlgH-like"/>
</dbReference>
<keyword evidence="5" id="KW-1185">Reference proteome</keyword>
<dbReference type="NCBIfam" id="NF001270">
    <property type="entry name" value="PRK00228.2-2"/>
    <property type="match status" value="1"/>
</dbReference>
<dbReference type="EMBL" id="PVZC01000002">
    <property type="protein sequence ID" value="PRY00393.1"/>
    <property type="molecule type" value="Genomic_DNA"/>
</dbReference>
<dbReference type="Pfam" id="PF02622">
    <property type="entry name" value="DUF179"/>
    <property type="match status" value="1"/>
</dbReference>
<evidence type="ECO:0000313" key="4">
    <source>
        <dbReference type="EMBL" id="PRY00393.1"/>
    </source>
</evidence>
<organism evidence="4 5">
    <name type="scientific">Allonocardiopsis opalescens</name>
    <dbReference type="NCBI Taxonomy" id="1144618"/>
    <lineage>
        <taxon>Bacteria</taxon>
        <taxon>Bacillati</taxon>
        <taxon>Actinomycetota</taxon>
        <taxon>Actinomycetes</taxon>
        <taxon>Streptosporangiales</taxon>
        <taxon>Allonocardiopsis</taxon>
    </lineage>
</organism>
<dbReference type="PANTHER" id="PTHR30327:SF1">
    <property type="entry name" value="UPF0301 PROTEIN YQGE"/>
    <property type="match status" value="1"/>
</dbReference>
<dbReference type="AlphaFoldDB" id="A0A2T0Q965"/>
<dbReference type="OrthoDB" id="9807486at2"/>
<gene>
    <name evidence="4" type="ORF">CLV72_10222</name>
</gene>
<dbReference type="GO" id="GO:0005829">
    <property type="term" value="C:cytosol"/>
    <property type="evidence" value="ECO:0007669"/>
    <property type="project" value="TreeGrafter"/>
</dbReference>
<reference evidence="4 5" key="1">
    <citation type="submission" date="2018-03" db="EMBL/GenBank/DDBJ databases">
        <title>Genomic Encyclopedia of Archaeal and Bacterial Type Strains, Phase II (KMG-II): from individual species to whole genera.</title>
        <authorList>
            <person name="Goeker M."/>
        </authorList>
    </citation>
    <scope>NUCLEOTIDE SEQUENCE [LARGE SCALE GENOMIC DNA]</scope>
    <source>
        <strain evidence="4 5">DSM 45601</strain>
    </source>
</reference>
<comment type="caution">
    <text evidence="4">The sequence shown here is derived from an EMBL/GenBank/DDBJ whole genome shotgun (WGS) entry which is preliminary data.</text>
</comment>
<feature type="region of interest" description="Disordered" evidence="3">
    <location>
        <begin position="1"/>
        <end position="25"/>
    </location>
</feature>
<evidence type="ECO:0000256" key="2">
    <source>
        <dbReference type="HAMAP-Rule" id="MF_00758"/>
    </source>
</evidence>
<dbReference type="PANTHER" id="PTHR30327">
    <property type="entry name" value="UNCHARACTERIZED PROTEIN YQGE"/>
    <property type="match status" value="1"/>
</dbReference>
<dbReference type="SUPFAM" id="SSF143456">
    <property type="entry name" value="VC0467-like"/>
    <property type="match status" value="1"/>
</dbReference>
<evidence type="ECO:0000313" key="5">
    <source>
        <dbReference type="Proteomes" id="UP000237846"/>
    </source>
</evidence>
<protein>
    <recommendedName>
        <fullName evidence="2">UPF0301 protein CLV72_10222</fullName>
    </recommendedName>
</protein>
<sequence>MGGEGRSSGSGDDRGRNGRNLSGRLLVASPQLRDPNFRRGVVLVVEHLPGEGALGVVLNRPTTVPVDQVLPPWSSRVSQPSVVFQGGPVGLDGALALGSMRSARRPLGWRGLDGIPAMATVGLVDLDAPPEVVAAEIDRLRVFAGYSGWAAGQLEDEIGEGAWYVLPGDSGDVFAADPARLWPDVLRRQGGEMALLATFPDDPSLN</sequence>
<accession>A0A2T0Q965</accession>